<proteinExistence type="predicted"/>
<dbReference type="AlphaFoldDB" id="A0A135SMJ6"/>
<protein>
    <submittedName>
        <fullName evidence="2">Uncharacterized protein</fullName>
    </submittedName>
</protein>
<feature type="region of interest" description="Disordered" evidence="1">
    <location>
        <begin position="178"/>
        <end position="199"/>
    </location>
</feature>
<organism evidence="2 3">
    <name type="scientific">Colletotrichum simmondsii</name>
    <dbReference type="NCBI Taxonomy" id="703756"/>
    <lineage>
        <taxon>Eukaryota</taxon>
        <taxon>Fungi</taxon>
        <taxon>Dikarya</taxon>
        <taxon>Ascomycota</taxon>
        <taxon>Pezizomycotina</taxon>
        <taxon>Sordariomycetes</taxon>
        <taxon>Hypocreomycetidae</taxon>
        <taxon>Glomerellales</taxon>
        <taxon>Glomerellaceae</taxon>
        <taxon>Colletotrichum</taxon>
        <taxon>Colletotrichum acutatum species complex</taxon>
    </lineage>
</organism>
<evidence type="ECO:0000256" key="1">
    <source>
        <dbReference type="SAM" id="MobiDB-lite"/>
    </source>
</evidence>
<sequence>MLAPGSSKRRVDRLTSRWLKEDLAVDSSSGWLGIDPSLDPREAHAGHRATRGSRNIANSSTVAFLGLYEAGCLLTNPVHSARSASKGLGQTQRSACVGYRSILPDRLPSGIRCRVFSWLGSDLGELQQRQPQQSMGVSNGMAQARAHSRPTHRTNTNRVSLRLFRCRRSIPGTVLGPAVSTHASSHPHKSIAAIRPPLDGGGFERRQEAECRIVYDGMPRNCGQHRWEKCHILSGLGKTMAGEQASNASGALRLTANHLKEGLKSDSSGTSTTLARAHDSKATYSYFTLCGCT</sequence>
<dbReference type="Proteomes" id="UP000070328">
    <property type="component" value="Unassembled WGS sequence"/>
</dbReference>
<accession>A0A135SMJ6</accession>
<evidence type="ECO:0000313" key="2">
    <source>
        <dbReference type="EMBL" id="KXH37091.1"/>
    </source>
</evidence>
<name>A0A135SMJ6_9PEZI</name>
<comment type="caution">
    <text evidence="2">The sequence shown here is derived from an EMBL/GenBank/DDBJ whole genome shotgun (WGS) entry which is preliminary data.</text>
</comment>
<evidence type="ECO:0000313" key="3">
    <source>
        <dbReference type="Proteomes" id="UP000070328"/>
    </source>
</evidence>
<dbReference type="EMBL" id="JFBX01000510">
    <property type="protein sequence ID" value="KXH37091.1"/>
    <property type="molecule type" value="Genomic_DNA"/>
</dbReference>
<reference evidence="2 3" key="1">
    <citation type="submission" date="2014-02" db="EMBL/GenBank/DDBJ databases">
        <title>The genome sequence of Colletotrichum simmondsii CBS122122.</title>
        <authorList>
            <person name="Baroncelli R."/>
            <person name="Thon M.R."/>
        </authorList>
    </citation>
    <scope>NUCLEOTIDE SEQUENCE [LARGE SCALE GENOMIC DNA]</scope>
    <source>
        <strain evidence="2 3">CBS122122</strain>
    </source>
</reference>
<gene>
    <name evidence="2" type="ORF">CSIM01_00153</name>
</gene>
<keyword evidence="3" id="KW-1185">Reference proteome</keyword>